<proteinExistence type="predicted"/>
<accession>A0AAE0LAK4</accession>
<gene>
    <name evidence="1" type="ORF">CYMTET_14080</name>
</gene>
<evidence type="ECO:0000313" key="2">
    <source>
        <dbReference type="Proteomes" id="UP001190700"/>
    </source>
</evidence>
<comment type="caution">
    <text evidence="1">The sequence shown here is derived from an EMBL/GenBank/DDBJ whole genome shotgun (WGS) entry which is preliminary data.</text>
</comment>
<sequence>MHIATDFAGAIDIGPSKYHTRGRHPMVIRMAGIRMAYARPATKYGAGALKAGFPLTNPMGTTCCGGGGDSGDSGCGSPWTVDGTEYTFGTEGAATCPDESSVMDFSECAAVGAAYEALCPEVAGADFGREDWSGPRGCHVQGTSGGGNFQYNVNEEGGGADGHIPVCRVQDGGGGSAMCGTAAYNPQGAYYDGDGCNPCTCADMETNPMGTTCCGGGGDSGDSGTLVECGAHDGSKCTSVGGDCYASLEWGEPQTCAAGYMPYSDTEEDDAYQCLRWCDAGEDVAYVKNAGYGNACENDLAPITNQADCVQAALSLGQPFGGAYSLDYCARGCFEYAGSETDSRAVYFNTHAEGGEREDHHKICESLFNANITFKAVFPDLSLNDVDSQFMASYTVDGGGAASVPVNQIEMVAAQERDFGIVGAACAIASAG</sequence>
<keyword evidence="2" id="KW-1185">Reference proteome</keyword>
<name>A0AAE0LAK4_9CHLO</name>
<dbReference type="EMBL" id="LGRX02005744">
    <property type="protein sequence ID" value="KAK3277952.1"/>
    <property type="molecule type" value="Genomic_DNA"/>
</dbReference>
<organism evidence="1 2">
    <name type="scientific">Cymbomonas tetramitiformis</name>
    <dbReference type="NCBI Taxonomy" id="36881"/>
    <lineage>
        <taxon>Eukaryota</taxon>
        <taxon>Viridiplantae</taxon>
        <taxon>Chlorophyta</taxon>
        <taxon>Pyramimonadophyceae</taxon>
        <taxon>Pyramimonadales</taxon>
        <taxon>Pyramimonadaceae</taxon>
        <taxon>Cymbomonas</taxon>
    </lineage>
</organism>
<dbReference type="AlphaFoldDB" id="A0AAE0LAK4"/>
<reference evidence="1 2" key="1">
    <citation type="journal article" date="2015" name="Genome Biol. Evol.">
        <title>Comparative Genomics of a Bacterivorous Green Alga Reveals Evolutionary Causalities and Consequences of Phago-Mixotrophic Mode of Nutrition.</title>
        <authorList>
            <person name="Burns J.A."/>
            <person name="Paasch A."/>
            <person name="Narechania A."/>
            <person name="Kim E."/>
        </authorList>
    </citation>
    <scope>NUCLEOTIDE SEQUENCE [LARGE SCALE GENOMIC DNA]</scope>
    <source>
        <strain evidence="1 2">PLY_AMNH</strain>
    </source>
</reference>
<dbReference type="Proteomes" id="UP001190700">
    <property type="component" value="Unassembled WGS sequence"/>
</dbReference>
<protein>
    <submittedName>
        <fullName evidence="1">Uncharacterized protein</fullName>
    </submittedName>
</protein>
<evidence type="ECO:0000313" key="1">
    <source>
        <dbReference type="EMBL" id="KAK3277952.1"/>
    </source>
</evidence>